<accession>A0AB74TPJ9</accession>
<organism evidence="1">
    <name type="scientific">Dolosigranulum savutiense</name>
    <dbReference type="NCBI Taxonomy" id="3110288"/>
    <lineage>
        <taxon>Bacteria</taxon>
        <taxon>Bacillati</taxon>
        <taxon>Bacillota</taxon>
        <taxon>Bacilli</taxon>
        <taxon>Lactobacillales</taxon>
        <taxon>Carnobacteriaceae</taxon>
        <taxon>Dolosigranulum</taxon>
    </lineage>
</organism>
<protein>
    <submittedName>
        <fullName evidence="1">Uncharacterized protein</fullName>
    </submittedName>
</protein>
<dbReference type="RefSeq" id="WP_258392300.1">
    <property type="nucleotide sequence ID" value="NZ_CP142434.1"/>
</dbReference>
<sequence length="44" mass="5134">MGEFLAYRILEGKLTFERCPKRLKPRVKEILTELGYEHLAVVGE</sequence>
<dbReference type="EMBL" id="CP142434">
    <property type="protein sequence ID" value="XBC48509.1"/>
    <property type="molecule type" value="Genomic_DNA"/>
</dbReference>
<proteinExistence type="predicted"/>
<reference evidence="1" key="1">
    <citation type="submission" date="2023-12" db="EMBL/GenBank/DDBJ databases">
        <title>Dolosigranulum savutii sp. nov. isolated from human upper respiratory samples collected in Botswana.</title>
        <authorList>
            <person name="Kelly M.S."/>
        </authorList>
    </citation>
    <scope>NUCLEOTIDE SEQUENCE</scope>
    <source>
        <strain evidence="1">MSK312</strain>
    </source>
</reference>
<dbReference type="AlphaFoldDB" id="A0AB74TPJ9"/>
<evidence type="ECO:0000313" key="1">
    <source>
        <dbReference type="EMBL" id="XBC48509.1"/>
    </source>
</evidence>
<name>A0AB74TPJ9_9LACT</name>
<gene>
    <name evidence="1" type="ORF">VUQ09_03705</name>
</gene>